<dbReference type="RefSeq" id="WP_131767855.1">
    <property type="nucleotide sequence ID" value="NZ_CAAAFT010000375.1"/>
</dbReference>
<organism evidence="2 3">
    <name type="scientific">Candidatus Protofrankia californiensis</name>
    <dbReference type="NCBI Taxonomy" id="1839754"/>
    <lineage>
        <taxon>Bacteria</taxon>
        <taxon>Bacillati</taxon>
        <taxon>Actinomycetota</taxon>
        <taxon>Actinomycetes</taxon>
        <taxon>Frankiales</taxon>
        <taxon>Frankiaceae</taxon>
        <taxon>Protofrankia</taxon>
    </lineage>
</organism>
<dbReference type="PROSITE" id="PS51819">
    <property type="entry name" value="VOC"/>
    <property type="match status" value="1"/>
</dbReference>
<dbReference type="SUPFAM" id="SSF54593">
    <property type="entry name" value="Glyoxalase/Bleomycin resistance protein/Dihydroxybiphenyl dioxygenase"/>
    <property type="match status" value="1"/>
</dbReference>
<dbReference type="PANTHER" id="PTHR35908">
    <property type="entry name" value="HYPOTHETICAL FUSION PROTEIN"/>
    <property type="match status" value="1"/>
</dbReference>
<evidence type="ECO:0000259" key="1">
    <source>
        <dbReference type="PROSITE" id="PS51819"/>
    </source>
</evidence>
<protein>
    <submittedName>
        <fullName evidence="2">Glyoxalase/bleomycin resistance protein/dioxygenase</fullName>
    </submittedName>
</protein>
<dbReference type="CDD" id="cd06587">
    <property type="entry name" value="VOC"/>
    <property type="match status" value="1"/>
</dbReference>
<dbReference type="EMBL" id="FLUV01001997">
    <property type="protein sequence ID" value="SBW26048.1"/>
    <property type="molecule type" value="Genomic_DNA"/>
</dbReference>
<proteinExistence type="predicted"/>
<gene>
    <name evidence="2" type="ORF">FDG2_4762</name>
</gene>
<evidence type="ECO:0000313" key="2">
    <source>
        <dbReference type="EMBL" id="SBW26048.1"/>
    </source>
</evidence>
<dbReference type="Pfam" id="PF18029">
    <property type="entry name" value="Glyoxalase_6"/>
    <property type="match status" value="1"/>
</dbReference>
<dbReference type="AlphaFoldDB" id="A0A1C3P8Q8"/>
<evidence type="ECO:0000313" key="3">
    <source>
        <dbReference type="Proteomes" id="UP000199013"/>
    </source>
</evidence>
<dbReference type="InterPro" id="IPR041581">
    <property type="entry name" value="Glyoxalase_6"/>
</dbReference>
<reference evidence="3" key="1">
    <citation type="submission" date="2016-02" db="EMBL/GenBank/DDBJ databases">
        <authorList>
            <person name="Wibberg D."/>
        </authorList>
    </citation>
    <scope>NUCLEOTIDE SEQUENCE [LARGE SCALE GENOMIC DNA]</scope>
</reference>
<dbReference type="GO" id="GO:0051213">
    <property type="term" value="F:dioxygenase activity"/>
    <property type="evidence" value="ECO:0007669"/>
    <property type="project" value="UniProtKB-KW"/>
</dbReference>
<keyword evidence="2" id="KW-0223">Dioxygenase</keyword>
<dbReference type="Gene3D" id="3.10.180.10">
    <property type="entry name" value="2,3-Dihydroxybiphenyl 1,2-Dioxygenase, domain 1"/>
    <property type="match status" value="1"/>
</dbReference>
<keyword evidence="3" id="KW-1185">Reference proteome</keyword>
<accession>A0A1C3P8Q8</accession>
<dbReference type="Proteomes" id="UP000199013">
    <property type="component" value="Unassembled WGS sequence"/>
</dbReference>
<keyword evidence="2" id="KW-0560">Oxidoreductase</keyword>
<sequence length="137" mass="14788">MRNHAPVAWFETNGIRMARVGLDCVDVDLMVRFWSSALGYEVAQHDSDSAVLRHPAGAGPKLHLRRVSGLAPGPGRVHLDLYAVDAERVVGWLSSLGAREVGRYADGVDSGFVLADPEGNEFRVTTAGQDGFARPFA</sequence>
<dbReference type="InterPro" id="IPR029068">
    <property type="entry name" value="Glyas_Bleomycin-R_OHBP_Dase"/>
</dbReference>
<dbReference type="PANTHER" id="PTHR35908:SF1">
    <property type="entry name" value="CONSERVED PROTEIN"/>
    <property type="match status" value="1"/>
</dbReference>
<name>A0A1C3P8Q8_9ACTN</name>
<feature type="domain" description="VOC" evidence="1">
    <location>
        <begin position="16"/>
        <end position="127"/>
    </location>
</feature>
<dbReference type="InterPro" id="IPR037523">
    <property type="entry name" value="VOC_core"/>
</dbReference>